<keyword evidence="2" id="KW-1185">Reference proteome</keyword>
<reference evidence="1 2" key="1">
    <citation type="submission" date="2021-02" db="EMBL/GenBank/DDBJ databases">
        <title>FDA dAtabase for Regulatory Grade micrObial Sequences (FDA-ARGOS): Supporting development and validation of Infectious Disease Dx tests.</title>
        <authorList>
            <person name="Minogue T."/>
            <person name="Wolcott M."/>
            <person name="Wasieloski L."/>
            <person name="Aguilar W."/>
            <person name="Moore D."/>
            <person name="Jaissle J."/>
            <person name="Tallon L."/>
            <person name="Sadzewicz L."/>
            <person name="Zhao X."/>
            <person name="Boylan J."/>
            <person name="Ott S."/>
            <person name="Bowen H."/>
            <person name="Vavikolanu K."/>
            <person name="Mehta A."/>
            <person name="Aluvathingal J."/>
            <person name="Nadendla S."/>
            <person name="Yan Y."/>
            <person name="Sichtig H."/>
        </authorList>
    </citation>
    <scope>NUCLEOTIDE SEQUENCE [LARGE SCALE GENOMIC DNA]</scope>
    <source>
        <strain evidence="1 2">FDAARGOS_1272</strain>
    </source>
</reference>
<name>A0A892I414_9BURK</name>
<dbReference type="EMBL" id="CP069482">
    <property type="protein sequence ID" value="QRO76281.1"/>
    <property type="molecule type" value="Genomic_DNA"/>
</dbReference>
<evidence type="ECO:0000313" key="2">
    <source>
        <dbReference type="Proteomes" id="UP000625568"/>
    </source>
</evidence>
<evidence type="ECO:0000313" key="1">
    <source>
        <dbReference type="EMBL" id="QRO76281.1"/>
    </source>
</evidence>
<dbReference type="RefSeq" id="WP_123806793.1">
    <property type="nucleotide sequence ID" value="NZ_CABVPR010000004.1"/>
</dbReference>
<protein>
    <submittedName>
        <fullName evidence="1">Uncharacterized protein</fullName>
    </submittedName>
</protein>
<proteinExistence type="predicted"/>
<organism evidence="1 2">
    <name type="scientific">Burkholderia dolosa</name>
    <dbReference type="NCBI Taxonomy" id="152500"/>
    <lineage>
        <taxon>Bacteria</taxon>
        <taxon>Pseudomonadati</taxon>
        <taxon>Pseudomonadota</taxon>
        <taxon>Betaproteobacteria</taxon>
        <taxon>Burkholderiales</taxon>
        <taxon>Burkholderiaceae</taxon>
        <taxon>Burkholderia</taxon>
        <taxon>Burkholderia cepacia complex</taxon>
    </lineage>
</organism>
<accession>A0A892I414</accession>
<sequence length="162" mass="17734">MKSPANTCDDNESILECAIFGYRFSANDFYRAGAYFCRLGGVPNGGRGRIVALLAEKIADMEPFHVRREKPVPIQCALARSARARLARSARRASRALSGRVCLLRAAPERGMIDQFDSPPGAALAGAFHSFISTIRPCPSITRRFPVPSSCRSTRSCPKNRC</sequence>
<dbReference type="Proteomes" id="UP000625568">
    <property type="component" value="Chromosome 1"/>
</dbReference>
<dbReference type="GeneID" id="93126978"/>
<dbReference type="AlphaFoldDB" id="A0A892I414"/>
<gene>
    <name evidence="1" type="ORF">I6K02_10090</name>
</gene>